<proteinExistence type="predicted"/>
<reference evidence="3" key="1">
    <citation type="journal article" date="2020" name="Fungal Divers.">
        <title>Resolving the Mortierellaceae phylogeny through synthesis of multi-gene phylogenetics and phylogenomics.</title>
        <authorList>
            <person name="Vandepol N."/>
            <person name="Liber J."/>
            <person name="Desiro A."/>
            <person name="Na H."/>
            <person name="Kennedy M."/>
            <person name="Barry K."/>
            <person name="Grigoriev I.V."/>
            <person name="Miller A.N."/>
            <person name="O'Donnell K."/>
            <person name="Stajich J.E."/>
            <person name="Bonito G."/>
        </authorList>
    </citation>
    <scope>NUCLEOTIDE SEQUENCE</scope>
    <source>
        <strain evidence="3">NRRL 6426</strain>
    </source>
</reference>
<feature type="non-terminal residue" evidence="3">
    <location>
        <position position="174"/>
    </location>
</feature>
<protein>
    <recommendedName>
        <fullName evidence="2">DUF6589 domain-containing protein</fullName>
    </recommendedName>
</protein>
<sequence>HHHQRADKRDTFDNGTAATLILFPSDKDKSPAAPPALFRPEDERPEPIADLFFPKDADFEVLQQVSRSHVSAAIVRSLPQGSTAVTIPILPIKKLDIDKTALFPLQTMKLDESTIAGNLAVLERITQVGLQLPKSWFAKPKNTIFGGDQMSVSRLLTLKIHRIVDTDPYHSLSW</sequence>
<feature type="non-terminal residue" evidence="3">
    <location>
        <position position="1"/>
    </location>
</feature>
<accession>A0A9P5R2V2</accession>
<dbReference type="InterPro" id="IPR046496">
    <property type="entry name" value="DUF6589"/>
</dbReference>
<evidence type="ECO:0000256" key="1">
    <source>
        <dbReference type="SAM" id="MobiDB-lite"/>
    </source>
</evidence>
<feature type="region of interest" description="Disordered" evidence="1">
    <location>
        <begin position="23"/>
        <end position="42"/>
    </location>
</feature>
<dbReference type="EMBL" id="JAAAUQ010003116">
    <property type="protein sequence ID" value="KAF9118846.1"/>
    <property type="molecule type" value="Genomic_DNA"/>
</dbReference>
<dbReference type="AlphaFoldDB" id="A0A9P5R2V2"/>
<evidence type="ECO:0000259" key="2">
    <source>
        <dbReference type="Pfam" id="PF20231"/>
    </source>
</evidence>
<name>A0A9P5R2V2_9FUNG</name>
<evidence type="ECO:0000313" key="4">
    <source>
        <dbReference type="Proteomes" id="UP000748756"/>
    </source>
</evidence>
<dbReference type="Pfam" id="PF20231">
    <property type="entry name" value="DUF6589"/>
    <property type="match status" value="1"/>
</dbReference>
<dbReference type="Proteomes" id="UP000748756">
    <property type="component" value="Unassembled WGS sequence"/>
</dbReference>
<comment type="caution">
    <text evidence="3">The sequence shown here is derived from an EMBL/GenBank/DDBJ whole genome shotgun (WGS) entry which is preliminary data.</text>
</comment>
<feature type="domain" description="DUF6589" evidence="2">
    <location>
        <begin position="43"/>
        <end position="174"/>
    </location>
</feature>
<evidence type="ECO:0000313" key="3">
    <source>
        <dbReference type="EMBL" id="KAF9118846.1"/>
    </source>
</evidence>
<dbReference type="OrthoDB" id="2496395at2759"/>
<organism evidence="3 4">
    <name type="scientific">Linnemannia schmuckeri</name>
    <dbReference type="NCBI Taxonomy" id="64567"/>
    <lineage>
        <taxon>Eukaryota</taxon>
        <taxon>Fungi</taxon>
        <taxon>Fungi incertae sedis</taxon>
        <taxon>Mucoromycota</taxon>
        <taxon>Mortierellomycotina</taxon>
        <taxon>Mortierellomycetes</taxon>
        <taxon>Mortierellales</taxon>
        <taxon>Mortierellaceae</taxon>
        <taxon>Linnemannia</taxon>
    </lineage>
</organism>
<keyword evidence="4" id="KW-1185">Reference proteome</keyword>
<gene>
    <name evidence="3" type="ORF">BG015_006504</name>
</gene>